<dbReference type="STRING" id="200378.SAMN05216553_10991"/>
<proteinExistence type="predicted"/>
<dbReference type="Proteomes" id="UP000199623">
    <property type="component" value="Unassembled WGS sequence"/>
</dbReference>
<protein>
    <submittedName>
        <fullName evidence="1">Uncharacterized protein</fullName>
    </submittedName>
</protein>
<dbReference type="EMBL" id="FNCC01000009">
    <property type="protein sequence ID" value="SDG56309.1"/>
    <property type="molecule type" value="Genomic_DNA"/>
</dbReference>
<sequence>MGGATAPAWGLATRGGPLASDYARRGGGRVGRSRCGAAVPRPSHRVVLSL</sequence>
<dbReference type="AlphaFoldDB" id="A0A1G7VAE2"/>
<reference evidence="2" key="1">
    <citation type="submission" date="2016-10" db="EMBL/GenBank/DDBJ databases">
        <authorList>
            <person name="Varghese N."/>
            <person name="Submissions S."/>
        </authorList>
    </citation>
    <scope>NUCLEOTIDE SEQUENCE [LARGE SCALE GENOMIC DNA]</scope>
    <source>
        <strain evidence="2">CGMCC 4.3506</strain>
    </source>
</reference>
<name>A0A1G7VAE2_9PSEU</name>
<evidence type="ECO:0000313" key="1">
    <source>
        <dbReference type="EMBL" id="SDG56309.1"/>
    </source>
</evidence>
<gene>
    <name evidence="1" type="ORF">SAMN05216553_10991</name>
</gene>
<accession>A0A1G7VAE2</accession>
<organism evidence="1 2">
    <name type="scientific">Lentzea fradiae</name>
    <dbReference type="NCBI Taxonomy" id="200378"/>
    <lineage>
        <taxon>Bacteria</taxon>
        <taxon>Bacillati</taxon>
        <taxon>Actinomycetota</taxon>
        <taxon>Actinomycetes</taxon>
        <taxon>Pseudonocardiales</taxon>
        <taxon>Pseudonocardiaceae</taxon>
        <taxon>Lentzea</taxon>
    </lineage>
</organism>
<keyword evidence="2" id="KW-1185">Reference proteome</keyword>
<evidence type="ECO:0000313" key="2">
    <source>
        <dbReference type="Proteomes" id="UP000199623"/>
    </source>
</evidence>